<dbReference type="NCBIfam" id="TIGR01352">
    <property type="entry name" value="tonB_Cterm"/>
    <property type="match status" value="1"/>
</dbReference>
<dbReference type="Pfam" id="PF05569">
    <property type="entry name" value="Peptidase_M56"/>
    <property type="match status" value="1"/>
</dbReference>
<dbReference type="PANTHER" id="PTHR34978:SF3">
    <property type="entry name" value="SLR0241 PROTEIN"/>
    <property type="match status" value="1"/>
</dbReference>
<accession>G8NXU4</accession>
<sequence>MSSLRVFMTSYVVNAIWEVTLIAAAGWMVSRLLKRLGPQAEHVTWASTLALAILMPALPFFRWLMAFLRVPDKVIGNSSITLVAAQGGGAQVEGIYVLPAILVLPLLLLYAGSLLYFAVRLVCSLHGTARLLQQASPISLSPEQEEIWRDCKRSFSVEDARILSSSRVSGPVTLGFREPVLLVPVGFVEGCTPQDFLAALAHECAHMKRRDFQKNIFYEVVGLLLAFHPVLWMLKSHIAQTREMICDGMATERLIDSRSYTQSLLRLATRIAMASRVSTLHAIGIFDANILEKRVMMMNIKKQPLSSVLKYGLIIPSTLFLLSIAAGGAAMAVVIEPQSSSQAADQAQPYGQIYQVGKDKDVSAPRLIFSKDPEFPKSALGKKDKFNGSCVVTLIVDSTGAVHDVRVKRSLSPDFDASAIKAVQQYRFKPAMRSGEPVAVALYMEINFERF</sequence>
<feature type="transmembrane region" description="Helical" evidence="5">
    <location>
        <begin position="6"/>
        <end position="30"/>
    </location>
</feature>
<evidence type="ECO:0000313" key="9">
    <source>
        <dbReference type="Proteomes" id="UP000007113"/>
    </source>
</evidence>
<dbReference type="HOGENOM" id="CLU_594166_0_0_0"/>
<feature type="domain" description="Peptidase M56" evidence="7">
    <location>
        <begin position="25"/>
        <end position="298"/>
    </location>
</feature>
<dbReference type="OrthoDB" id="110340at2"/>
<dbReference type="InterPro" id="IPR006260">
    <property type="entry name" value="TonB/TolA_C"/>
</dbReference>
<dbReference type="Pfam" id="PF03544">
    <property type="entry name" value="TonB_C"/>
    <property type="match status" value="1"/>
</dbReference>
<keyword evidence="4 5" id="KW-0472">Membrane</keyword>
<feature type="transmembrane region" description="Helical" evidence="5">
    <location>
        <begin position="42"/>
        <end position="61"/>
    </location>
</feature>
<dbReference type="AlphaFoldDB" id="G8NXU4"/>
<comment type="subcellular location">
    <subcellularLocation>
        <location evidence="1">Membrane</location>
        <topology evidence="1">Single-pass membrane protein</topology>
    </subcellularLocation>
</comment>
<dbReference type="InterPro" id="IPR037682">
    <property type="entry name" value="TonB_C"/>
</dbReference>
<dbReference type="Gene3D" id="3.30.1150.10">
    <property type="match status" value="1"/>
</dbReference>
<evidence type="ECO:0000256" key="4">
    <source>
        <dbReference type="ARBA" id="ARBA00023136"/>
    </source>
</evidence>
<evidence type="ECO:0000259" key="6">
    <source>
        <dbReference type="Pfam" id="PF03544"/>
    </source>
</evidence>
<protein>
    <submittedName>
        <fullName evidence="8">TonB family protein</fullName>
    </submittedName>
</protein>
<dbReference type="STRING" id="682795.AciX8_0081"/>
<dbReference type="GO" id="GO:0016020">
    <property type="term" value="C:membrane"/>
    <property type="evidence" value="ECO:0007669"/>
    <property type="project" value="UniProtKB-SubCell"/>
</dbReference>
<dbReference type="Proteomes" id="UP000007113">
    <property type="component" value="Chromosome"/>
</dbReference>
<feature type="transmembrane region" description="Helical" evidence="5">
    <location>
        <begin position="95"/>
        <end position="119"/>
    </location>
</feature>
<dbReference type="PANTHER" id="PTHR34978">
    <property type="entry name" value="POSSIBLE SENSOR-TRANSDUCER PROTEIN BLAR"/>
    <property type="match status" value="1"/>
</dbReference>
<feature type="transmembrane region" description="Helical" evidence="5">
    <location>
        <begin position="216"/>
        <end position="234"/>
    </location>
</feature>
<feature type="domain" description="TonB C-terminal" evidence="6">
    <location>
        <begin position="373"/>
        <end position="449"/>
    </location>
</feature>
<keyword evidence="2 5" id="KW-0812">Transmembrane</keyword>
<dbReference type="eggNOG" id="COG4219">
    <property type="taxonomic scope" value="Bacteria"/>
</dbReference>
<feature type="transmembrane region" description="Helical" evidence="5">
    <location>
        <begin position="311"/>
        <end position="335"/>
    </location>
</feature>
<dbReference type="KEGG" id="gma:AciX8_0081"/>
<evidence type="ECO:0000256" key="1">
    <source>
        <dbReference type="ARBA" id="ARBA00004167"/>
    </source>
</evidence>
<evidence type="ECO:0000259" key="7">
    <source>
        <dbReference type="Pfam" id="PF05569"/>
    </source>
</evidence>
<organism evidence="8 9">
    <name type="scientific">Granulicella mallensis (strain ATCC BAA-1857 / DSM 23137 / MP5ACTX8)</name>
    <dbReference type="NCBI Taxonomy" id="682795"/>
    <lineage>
        <taxon>Bacteria</taxon>
        <taxon>Pseudomonadati</taxon>
        <taxon>Acidobacteriota</taxon>
        <taxon>Terriglobia</taxon>
        <taxon>Terriglobales</taxon>
        <taxon>Acidobacteriaceae</taxon>
        <taxon>Granulicella</taxon>
    </lineage>
</organism>
<evidence type="ECO:0000313" key="8">
    <source>
        <dbReference type="EMBL" id="AEU34439.1"/>
    </source>
</evidence>
<name>G8NXU4_GRAMM</name>
<proteinExistence type="predicted"/>
<reference evidence="8 9" key="1">
    <citation type="submission" date="2011-11" db="EMBL/GenBank/DDBJ databases">
        <title>Complete sequence of Granulicella mallensis MP5ACTX8.</title>
        <authorList>
            <consortium name="US DOE Joint Genome Institute"/>
            <person name="Lucas S."/>
            <person name="Copeland A."/>
            <person name="Lapidus A."/>
            <person name="Cheng J.-F."/>
            <person name="Goodwin L."/>
            <person name="Pitluck S."/>
            <person name="Peters L."/>
            <person name="Lu M."/>
            <person name="Detter J.C."/>
            <person name="Han C."/>
            <person name="Tapia R."/>
            <person name="Land M."/>
            <person name="Hauser L."/>
            <person name="Kyrpides N."/>
            <person name="Ivanova N."/>
            <person name="Mikhailova N."/>
            <person name="Pagani I."/>
            <person name="Rawat S."/>
            <person name="Mannisto M."/>
            <person name="Haggblom M."/>
            <person name="Woyke T."/>
        </authorList>
    </citation>
    <scope>NUCLEOTIDE SEQUENCE [LARGE SCALE GENOMIC DNA]</scope>
    <source>
        <strain evidence="9">ATCC BAA-1857 / DSM 23137 / MP5ACTX8</strain>
    </source>
</reference>
<dbReference type="GO" id="GO:0055085">
    <property type="term" value="P:transmembrane transport"/>
    <property type="evidence" value="ECO:0007669"/>
    <property type="project" value="InterPro"/>
</dbReference>
<gene>
    <name evidence="8" type="ordered locus">AciX8_0081</name>
</gene>
<evidence type="ECO:0000256" key="2">
    <source>
        <dbReference type="ARBA" id="ARBA00022692"/>
    </source>
</evidence>
<keyword evidence="3 5" id="KW-1133">Transmembrane helix</keyword>
<dbReference type="InterPro" id="IPR052173">
    <property type="entry name" value="Beta-lactam_resp_regulator"/>
</dbReference>
<dbReference type="SUPFAM" id="SSF74653">
    <property type="entry name" value="TolA/TonB C-terminal domain"/>
    <property type="match status" value="1"/>
</dbReference>
<dbReference type="InterPro" id="IPR008756">
    <property type="entry name" value="Peptidase_M56"/>
</dbReference>
<dbReference type="CDD" id="cd07341">
    <property type="entry name" value="M56_BlaR1_MecR1_like"/>
    <property type="match status" value="1"/>
</dbReference>
<evidence type="ECO:0000256" key="3">
    <source>
        <dbReference type="ARBA" id="ARBA00022989"/>
    </source>
</evidence>
<evidence type="ECO:0000256" key="5">
    <source>
        <dbReference type="SAM" id="Phobius"/>
    </source>
</evidence>
<dbReference type="RefSeq" id="WP_014263323.1">
    <property type="nucleotide sequence ID" value="NC_016631.1"/>
</dbReference>
<keyword evidence="9" id="KW-1185">Reference proteome</keyword>
<dbReference type="EMBL" id="CP003130">
    <property type="protein sequence ID" value="AEU34439.1"/>
    <property type="molecule type" value="Genomic_DNA"/>
</dbReference>
<dbReference type="eggNOG" id="COG0810">
    <property type="taxonomic scope" value="Bacteria"/>
</dbReference>